<reference evidence="4" key="1">
    <citation type="submission" date="2022-03" db="EMBL/GenBank/DDBJ databases">
        <authorList>
            <person name="Martin C."/>
        </authorList>
    </citation>
    <scope>NUCLEOTIDE SEQUENCE</scope>
</reference>
<dbReference type="Gene3D" id="3.40.50.300">
    <property type="entry name" value="P-loop containing nucleotide triphosphate hydrolases"/>
    <property type="match status" value="1"/>
</dbReference>
<dbReference type="GO" id="GO:0005525">
    <property type="term" value="F:GTP binding"/>
    <property type="evidence" value="ECO:0007669"/>
    <property type="project" value="UniProtKB-KW"/>
</dbReference>
<evidence type="ECO:0000256" key="3">
    <source>
        <dbReference type="ARBA" id="ARBA00023134"/>
    </source>
</evidence>
<dbReference type="PROSITE" id="PS51720">
    <property type="entry name" value="G_AIG1"/>
    <property type="match status" value="1"/>
</dbReference>
<accession>A0A8J1Y8N8</accession>
<dbReference type="SUPFAM" id="SSF52540">
    <property type="entry name" value="P-loop containing nucleoside triphosphate hydrolases"/>
    <property type="match status" value="1"/>
</dbReference>
<comment type="similarity">
    <text evidence="1">Belongs to the TRAFAC class TrmE-Era-EngA-EngB-Septin-like GTPase superfamily. AIG1/Toc34/Toc159-like paraseptin GTPase family. IAN subfamily.</text>
</comment>
<evidence type="ECO:0000256" key="1">
    <source>
        <dbReference type="ARBA" id="ARBA00008535"/>
    </source>
</evidence>
<dbReference type="PANTHER" id="PTHR10903:SF184">
    <property type="entry name" value="GTP-BINDING PROTEIN A"/>
    <property type="match status" value="1"/>
</dbReference>
<name>A0A8J1Y8N8_OWEFU</name>
<dbReference type="InterPro" id="IPR027417">
    <property type="entry name" value="P-loop_NTPase"/>
</dbReference>
<dbReference type="EMBL" id="CAIIXF020000003">
    <property type="protein sequence ID" value="CAH1778901.1"/>
    <property type="molecule type" value="Genomic_DNA"/>
</dbReference>
<dbReference type="InterPro" id="IPR006703">
    <property type="entry name" value="G_AIG1"/>
</dbReference>
<protein>
    <submittedName>
        <fullName evidence="4">Uncharacterized protein</fullName>
    </submittedName>
</protein>
<dbReference type="Pfam" id="PF04548">
    <property type="entry name" value="AIG1"/>
    <property type="match status" value="1"/>
</dbReference>
<proteinExistence type="inferred from homology"/>
<dbReference type="OrthoDB" id="8954335at2759"/>
<evidence type="ECO:0000256" key="2">
    <source>
        <dbReference type="ARBA" id="ARBA00022741"/>
    </source>
</evidence>
<dbReference type="Proteomes" id="UP000749559">
    <property type="component" value="Unassembled WGS sequence"/>
</dbReference>
<dbReference type="AlphaFoldDB" id="A0A8J1Y8N8"/>
<dbReference type="InterPro" id="IPR045058">
    <property type="entry name" value="GIMA/IAN/Toc"/>
</dbReference>
<keyword evidence="3" id="KW-0342">GTP-binding</keyword>
<sequence length="392" mass="42778">MLVGKAGVGKSSTGNTLLGKREGGGGTFTASSSLTSVTKRSKSFECTNASTRYKIIDTPGLTNIDGNENEIVNEIALSLQYADPGPHVFIIVAEYGRVTEEDFRVYEKIRDLFGEKFLQKYGILLFTRGDDIKHDLEATLDDEINDEILVVEFKKKIVEESETLPELGKLCELCSNRIFIIDNRSQNRNYEASRFYKALGDWDLGIDYCTDSHNLAIMMAEDRKIRDAKLDADLDKELKKSKQQLEKKTKERGNKKDEELSFADKQHRDKKQAIMNSYEKAIADLKTNHTKEVEKLKHENKKEKQKPVKPSSHVLEKIGIALGISTAIVGSIVGGMAAAPVGAAVSAAAAGFAATEGIAGAAGVVAAGATAASASASSFTLGGWIRDYCNIL</sequence>
<dbReference type="PANTHER" id="PTHR10903">
    <property type="entry name" value="GTPASE, IMAP FAMILY MEMBER-RELATED"/>
    <property type="match status" value="1"/>
</dbReference>
<gene>
    <name evidence="4" type="ORF">OFUS_LOCUS5761</name>
</gene>
<comment type="caution">
    <text evidence="4">The sequence shown here is derived from an EMBL/GenBank/DDBJ whole genome shotgun (WGS) entry which is preliminary data.</text>
</comment>
<keyword evidence="5" id="KW-1185">Reference proteome</keyword>
<keyword evidence="2" id="KW-0547">Nucleotide-binding</keyword>
<evidence type="ECO:0000313" key="4">
    <source>
        <dbReference type="EMBL" id="CAH1778901.1"/>
    </source>
</evidence>
<evidence type="ECO:0000313" key="5">
    <source>
        <dbReference type="Proteomes" id="UP000749559"/>
    </source>
</evidence>
<organism evidence="4 5">
    <name type="scientific">Owenia fusiformis</name>
    <name type="common">Polychaete worm</name>
    <dbReference type="NCBI Taxonomy" id="6347"/>
    <lineage>
        <taxon>Eukaryota</taxon>
        <taxon>Metazoa</taxon>
        <taxon>Spiralia</taxon>
        <taxon>Lophotrochozoa</taxon>
        <taxon>Annelida</taxon>
        <taxon>Polychaeta</taxon>
        <taxon>Sedentaria</taxon>
        <taxon>Canalipalpata</taxon>
        <taxon>Sabellida</taxon>
        <taxon>Oweniida</taxon>
        <taxon>Oweniidae</taxon>
        <taxon>Owenia</taxon>
    </lineage>
</organism>